<keyword evidence="3" id="KW-1185">Reference proteome</keyword>
<feature type="region of interest" description="Disordered" evidence="1">
    <location>
        <begin position="37"/>
        <end position="70"/>
    </location>
</feature>
<organism evidence="2 3">
    <name type="scientific">Frankia umida</name>
    <dbReference type="NCBI Taxonomy" id="573489"/>
    <lineage>
        <taxon>Bacteria</taxon>
        <taxon>Bacillati</taxon>
        <taxon>Actinomycetota</taxon>
        <taxon>Actinomycetes</taxon>
        <taxon>Frankiales</taxon>
        <taxon>Frankiaceae</taxon>
        <taxon>Frankia</taxon>
    </lineage>
</organism>
<comment type="caution">
    <text evidence="2">The sequence shown here is derived from an EMBL/GenBank/DDBJ whole genome shotgun (WGS) entry which is preliminary data.</text>
</comment>
<dbReference type="InterPro" id="IPR017850">
    <property type="entry name" value="Alkaline_phosphatase_core_sf"/>
</dbReference>
<sequence length="556" mass="57732">MPSRDRVYPLSTGAPSTPESTSLAEPLALAEPSLAAAGAGLAAEPEPDRAVGPRSPGVPAHRAASRADGSGELGRAVAALTAPELAAIVDLVAWVDAPWLYVANAAGSARVPTATPDGPWEVRSGRDPLFSQDPLHGVPLANALADPSPPNERNAYPFAGRRLLSAFGDATRSPDLIVVHTPGHYWPERGGHLGEHGSLDAGQSRAPLLLSGAGVRARGLREGVARVIDIAPTLAVLASASLPGAEGTALTDIVTAGVARHVVGLLWDGANCNDLLHLAGTGVLPNVARLLAEGTALTGGAIAEFPSVTLTNHTSALTGVGPGRHGILHNVYFDRAVGRQVIVNDVKTWHAACEQLRDGVETLFEAVLRARPAAVTACVNEPVDRGAHYSTFGLVRAAGSASGAGDMGDYLPPVEGDPHSDAEWANRDPDYAWSSRVDALGLTQVLQLWAADAVPPDVMWWNTTVTDTGHHGGGPYSPESRAALRDADARLGVFLDLLAERGLLADTAFLLTADHGSEAADPDCRGDWGDALRAAGVRFRDEGYGFVYLGDLPSGE</sequence>
<dbReference type="PANTHER" id="PTHR10151:SF120">
    <property type="entry name" value="BIS(5'-ADENOSYL)-TRIPHOSPHATASE"/>
    <property type="match status" value="1"/>
</dbReference>
<feature type="region of interest" description="Disordered" evidence="1">
    <location>
        <begin position="1"/>
        <end position="24"/>
    </location>
</feature>
<dbReference type="EMBL" id="JALKFT010000006">
    <property type="protein sequence ID" value="MCK9875762.1"/>
    <property type="molecule type" value="Genomic_DNA"/>
</dbReference>
<evidence type="ECO:0000313" key="2">
    <source>
        <dbReference type="EMBL" id="MCK9875762.1"/>
    </source>
</evidence>
<dbReference type="RefSeq" id="WP_248824166.1">
    <property type="nucleotide sequence ID" value="NZ_JALKFT010000006.1"/>
</dbReference>
<evidence type="ECO:0000313" key="3">
    <source>
        <dbReference type="Proteomes" id="UP001201873"/>
    </source>
</evidence>
<proteinExistence type="predicted"/>
<protein>
    <submittedName>
        <fullName evidence="2">Alkaline phosphatase family protein</fullName>
    </submittedName>
</protein>
<name>A0ABT0JW29_9ACTN</name>
<dbReference type="PANTHER" id="PTHR10151">
    <property type="entry name" value="ECTONUCLEOTIDE PYROPHOSPHATASE/PHOSPHODIESTERASE"/>
    <property type="match status" value="1"/>
</dbReference>
<evidence type="ECO:0000256" key="1">
    <source>
        <dbReference type="SAM" id="MobiDB-lite"/>
    </source>
</evidence>
<accession>A0ABT0JW29</accession>
<dbReference type="Pfam" id="PF01663">
    <property type="entry name" value="Phosphodiest"/>
    <property type="match status" value="1"/>
</dbReference>
<gene>
    <name evidence="2" type="ORF">MXD59_08240</name>
</gene>
<dbReference type="SUPFAM" id="SSF53649">
    <property type="entry name" value="Alkaline phosphatase-like"/>
    <property type="match status" value="2"/>
</dbReference>
<dbReference type="Gene3D" id="3.40.720.10">
    <property type="entry name" value="Alkaline Phosphatase, subunit A"/>
    <property type="match status" value="2"/>
</dbReference>
<dbReference type="Proteomes" id="UP001201873">
    <property type="component" value="Unassembled WGS sequence"/>
</dbReference>
<reference evidence="2 3" key="1">
    <citation type="submission" date="2022-04" db="EMBL/GenBank/DDBJ databases">
        <title>Genome diversity in the genus Frankia.</title>
        <authorList>
            <person name="Carlos-Shanley C."/>
            <person name="Hahn D."/>
        </authorList>
    </citation>
    <scope>NUCLEOTIDE SEQUENCE [LARGE SCALE GENOMIC DNA]</scope>
    <source>
        <strain evidence="2 3">Ag45/Mut15</strain>
    </source>
</reference>
<dbReference type="InterPro" id="IPR002591">
    <property type="entry name" value="Phosphodiest/P_Trfase"/>
</dbReference>